<evidence type="ECO:0000313" key="5">
    <source>
        <dbReference type="Proteomes" id="UP001597417"/>
    </source>
</evidence>
<dbReference type="InterPro" id="IPR003869">
    <property type="entry name" value="Polysac_CapD-like"/>
</dbReference>
<dbReference type="Pfam" id="PF02719">
    <property type="entry name" value="Polysacc_synt_2"/>
    <property type="match status" value="1"/>
</dbReference>
<keyword evidence="2" id="KW-1133">Transmembrane helix</keyword>
<evidence type="ECO:0000313" key="4">
    <source>
        <dbReference type="EMBL" id="MFD2417337.1"/>
    </source>
</evidence>
<evidence type="ECO:0000256" key="1">
    <source>
        <dbReference type="ARBA" id="ARBA00007430"/>
    </source>
</evidence>
<organism evidence="4 5">
    <name type="scientific">Amycolatopsis pigmentata</name>
    <dbReference type="NCBI Taxonomy" id="450801"/>
    <lineage>
        <taxon>Bacteria</taxon>
        <taxon>Bacillati</taxon>
        <taxon>Actinomycetota</taxon>
        <taxon>Actinomycetes</taxon>
        <taxon>Pseudonocardiales</taxon>
        <taxon>Pseudonocardiaceae</taxon>
        <taxon>Amycolatopsis</taxon>
    </lineage>
</organism>
<feature type="domain" description="Polysaccharide biosynthesis protein CapD-like" evidence="3">
    <location>
        <begin position="296"/>
        <end position="574"/>
    </location>
</feature>
<comment type="similarity">
    <text evidence="1">Belongs to the polysaccharide synthase family.</text>
</comment>
<comment type="caution">
    <text evidence="4">The sequence shown here is derived from an EMBL/GenBank/DDBJ whole genome shotgun (WGS) entry which is preliminary data.</text>
</comment>
<sequence length="635" mass="67661">MRPTSIFFPLASVAAPRWLTRVGAPLVDAGCWAVALTGATWLRYEFDLGQADLAGLARITAVTVAMTWIAGAVSRLYLGRYPVGSLDEALGLAGVTAAVCLAALGMDVLCGTPSVPRSVPLIAAFLALALSVAARLAVRCYRDRRARPDPRSAHRVIVYGAGVRGRELVRTMVSGGAGNTLPVALLDDDPALRNSRIRGVPVRGTWRELVAVAGQTGARQLVVAVPNPAPAKIRAVKALARTAGLDVKTLPPLSEQLQPWMKMADLRNVDVTELLGRRPVDTDLDSVSGRLRGARVLVTGAGGSIGSELCRQIHRFAPAELFMLDRDETALHGVQLSIHGEARLDSPSLVLADIRDADAMRGLLRELRPDLVFHAAALKHLPVLERHPDEAWKTNVLGTMNVLDAARRAGVRRFVNISTDKAANPTSVLGRSKRVAERLVADAAGRTDGVYLSVRFGNVLGSRGSVLTTFAEQLAAGLPVTVTHPDVTRFFMTVPEAVQLVIQAAVIGASGEALVLDMGAPARIRDLAEQLIEMSGSDSPIVFTGLGPGEKLHEELFGEGEQDHRPVHPAISHIQVPPLPARTVLARHSRFGSAAAMAELVESPRIVAPRTGSPVEMDRVATVVAARSGKRVEPR</sequence>
<gene>
    <name evidence="4" type="ORF">ACFSXZ_13490</name>
</gene>
<keyword evidence="5" id="KW-1185">Reference proteome</keyword>
<dbReference type="InterPro" id="IPR051203">
    <property type="entry name" value="Polysaccharide_Synthase-Rel"/>
</dbReference>
<dbReference type="CDD" id="cd05237">
    <property type="entry name" value="UDP_invert_4-6DH_SDR_e"/>
    <property type="match status" value="1"/>
</dbReference>
<reference evidence="5" key="1">
    <citation type="journal article" date="2019" name="Int. J. Syst. Evol. Microbiol.">
        <title>The Global Catalogue of Microorganisms (GCM) 10K type strain sequencing project: providing services to taxonomists for standard genome sequencing and annotation.</title>
        <authorList>
            <consortium name="The Broad Institute Genomics Platform"/>
            <consortium name="The Broad Institute Genome Sequencing Center for Infectious Disease"/>
            <person name="Wu L."/>
            <person name="Ma J."/>
        </authorList>
    </citation>
    <scope>NUCLEOTIDE SEQUENCE [LARGE SCALE GENOMIC DNA]</scope>
    <source>
        <strain evidence="5">CGMCC 4.7645</strain>
    </source>
</reference>
<dbReference type="EMBL" id="JBHUKR010000007">
    <property type="protein sequence ID" value="MFD2417337.1"/>
    <property type="molecule type" value="Genomic_DNA"/>
</dbReference>
<dbReference type="InterPro" id="IPR036291">
    <property type="entry name" value="NAD(P)-bd_dom_sf"/>
</dbReference>
<dbReference type="Gene3D" id="3.40.50.720">
    <property type="entry name" value="NAD(P)-binding Rossmann-like Domain"/>
    <property type="match status" value="2"/>
</dbReference>
<feature type="transmembrane region" description="Helical" evidence="2">
    <location>
        <begin position="57"/>
        <end position="78"/>
    </location>
</feature>
<keyword evidence="2" id="KW-0472">Membrane</keyword>
<proteinExistence type="inferred from homology"/>
<name>A0ABW5FU82_9PSEU</name>
<keyword evidence="2" id="KW-0812">Transmembrane</keyword>
<evidence type="ECO:0000259" key="3">
    <source>
        <dbReference type="Pfam" id="PF02719"/>
    </source>
</evidence>
<feature type="transmembrane region" description="Helical" evidence="2">
    <location>
        <begin position="121"/>
        <end position="138"/>
    </location>
</feature>
<dbReference type="SUPFAM" id="SSF51735">
    <property type="entry name" value="NAD(P)-binding Rossmann-fold domains"/>
    <property type="match status" value="2"/>
</dbReference>
<evidence type="ECO:0000256" key="2">
    <source>
        <dbReference type="SAM" id="Phobius"/>
    </source>
</evidence>
<protein>
    <submittedName>
        <fullName evidence="4">Polysaccharide biosynthesis protein</fullName>
    </submittedName>
</protein>
<dbReference type="PANTHER" id="PTHR43318">
    <property type="entry name" value="UDP-N-ACETYLGLUCOSAMINE 4,6-DEHYDRATASE"/>
    <property type="match status" value="1"/>
</dbReference>
<dbReference type="Proteomes" id="UP001597417">
    <property type="component" value="Unassembled WGS sequence"/>
</dbReference>
<feature type="transmembrane region" description="Helical" evidence="2">
    <location>
        <begin position="90"/>
        <end position="109"/>
    </location>
</feature>
<accession>A0ABW5FU82</accession>
<dbReference type="RefSeq" id="WP_378265011.1">
    <property type="nucleotide sequence ID" value="NZ_JBHUKR010000007.1"/>
</dbReference>
<dbReference type="Pfam" id="PF13727">
    <property type="entry name" value="CoA_binding_3"/>
    <property type="match status" value="1"/>
</dbReference>
<dbReference type="PANTHER" id="PTHR43318:SF1">
    <property type="entry name" value="POLYSACCHARIDE BIOSYNTHESIS PROTEIN EPSC-RELATED"/>
    <property type="match status" value="1"/>
</dbReference>